<dbReference type="SUPFAM" id="SSF82866">
    <property type="entry name" value="Multidrug efflux transporter AcrB transmembrane domain"/>
    <property type="match status" value="1"/>
</dbReference>
<keyword evidence="6 9" id="KW-1133">Transmembrane helix</keyword>
<sequence>MAEVAEKSPVKVYPFMSKRLAAAVLSGLLLLGSLGSLAFQGLNLGLDFTGGTLVELGYSEPANLNAVRDVLAAEGFEDARVQFFGSEREVMIRLRADDDPQLGDRIVALMRDTSDGQISLRRSEFVGPAVGEELRDRGGLGMILALAVVMLYVALRFQYKFAFGAVAALIHDVIIVVGIFSLFQLNFDLTVLAAVLAVVGYSLNDSIVVADRIRENFRSVRRDDTLYIVDLSLTQTLGRTLVTSGTTILVLLSLLVFGGELIRMFSLALLIGVVVGTYSSIYVSANVLAQMNLTKQDMMQPEKKEVETEEDIPDWLKD</sequence>
<protein>
    <recommendedName>
        <fullName evidence="9">Protein-export membrane protein SecF</fullName>
    </recommendedName>
</protein>
<dbReference type="InterPro" id="IPR005665">
    <property type="entry name" value="SecF_bac"/>
</dbReference>
<reference evidence="12" key="1">
    <citation type="submission" date="2022-07" db="EMBL/GenBank/DDBJ databases">
        <title>Complete genome sequence of Salinispirillum sp. LH10-3-1 capable of multiple carbohydrate inversion isolated from a soda lake.</title>
        <authorList>
            <person name="Liu J."/>
            <person name="Zhai Y."/>
            <person name="Zhang H."/>
            <person name="Yang H."/>
            <person name="Qu J."/>
            <person name="Li J."/>
        </authorList>
    </citation>
    <scope>NUCLEOTIDE SEQUENCE</scope>
    <source>
        <strain evidence="12">LH 10-3-1</strain>
    </source>
</reference>
<keyword evidence="5 9" id="KW-0653">Protein transport</keyword>
<keyword evidence="8 9" id="KW-0472">Membrane</keyword>
<evidence type="ECO:0000256" key="9">
    <source>
        <dbReference type="HAMAP-Rule" id="MF_01464"/>
    </source>
</evidence>
<evidence type="ECO:0000256" key="8">
    <source>
        <dbReference type="ARBA" id="ARBA00023136"/>
    </source>
</evidence>
<dbReference type="Pfam" id="PF07549">
    <property type="entry name" value="Sec_GG"/>
    <property type="match status" value="1"/>
</dbReference>
<proteinExistence type="inferred from homology"/>
<dbReference type="RefSeq" id="WP_304994752.1">
    <property type="nucleotide sequence ID" value="NZ_CP101717.1"/>
</dbReference>
<feature type="transmembrane region" description="Helical" evidence="9">
    <location>
        <begin position="265"/>
        <end position="289"/>
    </location>
</feature>
<dbReference type="PANTHER" id="PTHR30081">
    <property type="entry name" value="PROTEIN-EXPORT MEMBRANE PROTEIN SEC"/>
    <property type="match status" value="1"/>
</dbReference>
<accession>A0AB38YF10</accession>
<keyword evidence="3 9" id="KW-1003">Cell membrane</keyword>
<evidence type="ECO:0000256" key="5">
    <source>
        <dbReference type="ARBA" id="ARBA00022927"/>
    </source>
</evidence>
<dbReference type="GO" id="GO:0065002">
    <property type="term" value="P:intracellular protein transmembrane transport"/>
    <property type="evidence" value="ECO:0007669"/>
    <property type="project" value="UniProtKB-UniRule"/>
</dbReference>
<keyword evidence="4 9" id="KW-0812">Transmembrane</keyword>
<dbReference type="AlphaFoldDB" id="A0AB38YF10"/>
<dbReference type="GO" id="GO:0015450">
    <property type="term" value="F:protein-transporting ATPase activity"/>
    <property type="evidence" value="ECO:0007669"/>
    <property type="project" value="InterPro"/>
</dbReference>
<comment type="subcellular location">
    <subcellularLocation>
        <location evidence="1 9">Cell membrane</location>
        <topology evidence="1 9">Multi-pass membrane protein</topology>
    </subcellularLocation>
</comment>
<evidence type="ECO:0000256" key="4">
    <source>
        <dbReference type="ARBA" id="ARBA00022692"/>
    </source>
</evidence>
<feature type="compositionally biased region" description="Acidic residues" evidence="10">
    <location>
        <begin position="307"/>
        <end position="318"/>
    </location>
</feature>
<evidence type="ECO:0000256" key="10">
    <source>
        <dbReference type="SAM" id="MobiDB-lite"/>
    </source>
</evidence>
<evidence type="ECO:0000256" key="1">
    <source>
        <dbReference type="ARBA" id="ARBA00004651"/>
    </source>
</evidence>
<dbReference type="InterPro" id="IPR022646">
    <property type="entry name" value="SecD/SecF_CS"/>
</dbReference>
<dbReference type="GO" id="GO:0006605">
    <property type="term" value="P:protein targeting"/>
    <property type="evidence" value="ECO:0007669"/>
    <property type="project" value="UniProtKB-UniRule"/>
</dbReference>
<evidence type="ECO:0000256" key="3">
    <source>
        <dbReference type="ARBA" id="ARBA00022475"/>
    </source>
</evidence>
<feature type="transmembrane region" description="Helical" evidence="9">
    <location>
        <begin position="138"/>
        <end position="155"/>
    </location>
</feature>
<dbReference type="EMBL" id="CP101717">
    <property type="protein sequence ID" value="WLD57465.1"/>
    <property type="molecule type" value="Genomic_DNA"/>
</dbReference>
<comment type="function">
    <text evidence="9">Part of the Sec protein translocase complex. Interacts with the SecYEG preprotein conducting channel. SecDF uses the proton motive force (PMF) to complete protein translocation after the ATP-dependent function of SecA.</text>
</comment>
<dbReference type="GO" id="GO:0005886">
    <property type="term" value="C:plasma membrane"/>
    <property type="evidence" value="ECO:0007669"/>
    <property type="project" value="UniProtKB-SubCell"/>
</dbReference>
<dbReference type="InterPro" id="IPR022813">
    <property type="entry name" value="SecD/SecF_arch_bac"/>
</dbReference>
<dbReference type="GO" id="GO:0043952">
    <property type="term" value="P:protein transport by the Sec complex"/>
    <property type="evidence" value="ECO:0007669"/>
    <property type="project" value="UniProtKB-UniRule"/>
</dbReference>
<dbReference type="NCBIfam" id="TIGR00916">
    <property type="entry name" value="2A0604s01"/>
    <property type="match status" value="1"/>
</dbReference>
<gene>
    <name evidence="9 12" type="primary">secF</name>
    <name evidence="12" type="ORF">NFC81_12195</name>
</gene>
<feature type="domain" description="Protein export membrane protein SecD/SecF C-terminal" evidence="11">
    <location>
        <begin position="111"/>
        <end position="292"/>
    </location>
</feature>
<keyword evidence="2 9" id="KW-0813">Transport</keyword>
<evidence type="ECO:0000259" key="11">
    <source>
        <dbReference type="Pfam" id="PF02355"/>
    </source>
</evidence>
<dbReference type="HAMAP" id="MF_01464_B">
    <property type="entry name" value="SecF_B"/>
    <property type="match status" value="1"/>
</dbReference>
<dbReference type="InterPro" id="IPR022645">
    <property type="entry name" value="SecD/SecF_bac"/>
</dbReference>
<keyword evidence="7 9" id="KW-0811">Translocation</keyword>
<name>A0AB38YF10_9GAMM</name>
<feature type="transmembrane region" description="Helical" evidence="9">
    <location>
        <begin position="241"/>
        <end position="259"/>
    </location>
</feature>
<dbReference type="Pfam" id="PF02355">
    <property type="entry name" value="SecD_SecF_C"/>
    <property type="match status" value="1"/>
</dbReference>
<dbReference type="NCBIfam" id="TIGR00966">
    <property type="entry name" value="transloc_SecF"/>
    <property type="match status" value="1"/>
</dbReference>
<evidence type="ECO:0000313" key="12">
    <source>
        <dbReference type="EMBL" id="WLD57465.1"/>
    </source>
</evidence>
<feature type="transmembrane region" description="Helical" evidence="9">
    <location>
        <begin position="162"/>
        <end position="183"/>
    </location>
</feature>
<dbReference type="Gene3D" id="1.20.1640.10">
    <property type="entry name" value="Multidrug efflux transporter AcrB transmembrane domain"/>
    <property type="match status" value="1"/>
</dbReference>
<feature type="region of interest" description="Disordered" evidence="10">
    <location>
        <begin position="299"/>
        <end position="318"/>
    </location>
</feature>
<comment type="similarity">
    <text evidence="9">Belongs to the SecD/SecF family. SecF subfamily.</text>
</comment>
<dbReference type="PANTHER" id="PTHR30081:SF8">
    <property type="entry name" value="PROTEIN TRANSLOCASE SUBUNIT SECF"/>
    <property type="match status" value="1"/>
</dbReference>
<dbReference type="InterPro" id="IPR048634">
    <property type="entry name" value="SecD_SecF_C"/>
</dbReference>
<comment type="subunit">
    <text evidence="9">Forms a complex with SecD. Part of the essential Sec protein translocation apparatus which comprises SecA, SecYEG and auxiliary proteins SecDF-YajC and YidC.</text>
</comment>
<organism evidence="12">
    <name type="scientific">Salinispirillum sp. LH 10-3-1</name>
    <dbReference type="NCBI Taxonomy" id="2952525"/>
    <lineage>
        <taxon>Bacteria</taxon>
        <taxon>Pseudomonadati</taxon>
        <taxon>Pseudomonadota</taxon>
        <taxon>Gammaproteobacteria</taxon>
        <taxon>Oceanospirillales</taxon>
        <taxon>Saccharospirillaceae</taxon>
        <taxon>Salinispirillum</taxon>
    </lineage>
</organism>
<dbReference type="InterPro" id="IPR055344">
    <property type="entry name" value="SecD_SecF_C_bact"/>
</dbReference>
<evidence type="ECO:0000256" key="7">
    <source>
        <dbReference type="ARBA" id="ARBA00023010"/>
    </source>
</evidence>
<evidence type="ECO:0000256" key="6">
    <source>
        <dbReference type="ARBA" id="ARBA00022989"/>
    </source>
</evidence>
<feature type="transmembrane region" description="Helical" evidence="9">
    <location>
        <begin position="189"/>
        <end position="210"/>
    </location>
</feature>
<dbReference type="PRINTS" id="PR01755">
    <property type="entry name" value="SECFTRNLCASE"/>
</dbReference>
<evidence type="ECO:0000256" key="2">
    <source>
        <dbReference type="ARBA" id="ARBA00022448"/>
    </source>
</evidence>
<comment type="caution">
    <text evidence="9">Lacks conserved residue(s) required for the propagation of feature annotation.</text>
</comment>